<feature type="non-terminal residue" evidence="2">
    <location>
        <position position="32"/>
    </location>
</feature>
<accession>X0UPR5</accession>
<dbReference type="AlphaFoldDB" id="X0UPR5"/>
<feature type="region of interest" description="Disordered" evidence="1">
    <location>
        <begin position="1"/>
        <end position="32"/>
    </location>
</feature>
<evidence type="ECO:0000313" key="2">
    <source>
        <dbReference type="EMBL" id="GAG07670.1"/>
    </source>
</evidence>
<name>X0UPR5_9ZZZZ</name>
<organism evidence="2">
    <name type="scientific">marine sediment metagenome</name>
    <dbReference type="NCBI Taxonomy" id="412755"/>
    <lineage>
        <taxon>unclassified sequences</taxon>
        <taxon>metagenomes</taxon>
        <taxon>ecological metagenomes</taxon>
    </lineage>
</organism>
<sequence>MIGHNQMSTVTDKQPSGIHSPLIKLTHLSNQH</sequence>
<feature type="compositionally biased region" description="Polar residues" evidence="1">
    <location>
        <begin position="1"/>
        <end position="14"/>
    </location>
</feature>
<comment type="caution">
    <text evidence="2">The sequence shown here is derived from an EMBL/GenBank/DDBJ whole genome shotgun (WGS) entry which is preliminary data.</text>
</comment>
<evidence type="ECO:0000256" key="1">
    <source>
        <dbReference type="SAM" id="MobiDB-lite"/>
    </source>
</evidence>
<proteinExistence type="predicted"/>
<gene>
    <name evidence="2" type="ORF">S01H1_46403</name>
</gene>
<protein>
    <submittedName>
        <fullName evidence="2">Uncharacterized protein</fullName>
    </submittedName>
</protein>
<reference evidence="2" key="1">
    <citation type="journal article" date="2014" name="Front. Microbiol.">
        <title>High frequency of phylogenetically diverse reductive dehalogenase-homologous genes in deep subseafloor sedimentary metagenomes.</title>
        <authorList>
            <person name="Kawai M."/>
            <person name="Futagami T."/>
            <person name="Toyoda A."/>
            <person name="Takaki Y."/>
            <person name="Nishi S."/>
            <person name="Hori S."/>
            <person name="Arai W."/>
            <person name="Tsubouchi T."/>
            <person name="Morono Y."/>
            <person name="Uchiyama I."/>
            <person name="Ito T."/>
            <person name="Fujiyama A."/>
            <person name="Inagaki F."/>
            <person name="Takami H."/>
        </authorList>
    </citation>
    <scope>NUCLEOTIDE SEQUENCE</scope>
    <source>
        <strain evidence="2">Expedition CK06-06</strain>
    </source>
</reference>
<dbReference type="EMBL" id="BARS01029713">
    <property type="protein sequence ID" value="GAG07670.1"/>
    <property type="molecule type" value="Genomic_DNA"/>
</dbReference>